<comment type="caution">
    <text evidence="2">The sequence shown here is derived from an EMBL/GenBank/DDBJ whole genome shotgun (WGS) entry which is preliminary data.</text>
</comment>
<gene>
    <name evidence="2" type="ORF">JZO67_002191</name>
</gene>
<reference evidence="2 3" key="2">
    <citation type="submission" date="2024-02" db="EMBL/GenBank/DDBJ databases">
        <title>The Genome Sequence of Enterococcus sp. DIV0159.</title>
        <authorList>
            <person name="Earl A."/>
            <person name="Manson A."/>
            <person name="Gilmore M."/>
            <person name="Sanders J."/>
            <person name="Shea T."/>
            <person name="Howe W."/>
            <person name="Livny J."/>
            <person name="Cuomo C."/>
            <person name="Neafsey D."/>
            <person name="Birren B."/>
        </authorList>
    </citation>
    <scope>NUCLEOTIDE SEQUENCE [LARGE SCALE GENOMIC DNA]</scope>
    <source>
        <strain evidence="2 3">665A</strain>
    </source>
</reference>
<accession>A0ABV0EQM1</accession>
<feature type="transmembrane region" description="Helical" evidence="1">
    <location>
        <begin position="53"/>
        <end position="75"/>
    </location>
</feature>
<dbReference type="Pfam" id="PF06161">
    <property type="entry name" value="DUF975"/>
    <property type="match status" value="1"/>
</dbReference>
<reference evidence="2 3" key="1">
    <citation type="submission" date="2021-03" db="EMBL/GenBank/DDBJ databases">
        <authorList>
            <person name="Gilmore M.S."/>
            <person name="Schwartzman J."/>
            <person name="Van Tyne D."/>
            <person name="Martin M."/>
            <person name="Earl A.M."/>
            <person name="Manson A.L."/>
            <person name="Straub T."/>
            <person name="Salamzade R."/>
            <person name="Saavedra J."/>
            <person name="Lebreton F."/>
            <person name="Prichula J."/>
            <person name="Schaufler K."/>
            <person name="Gaca A."/>
            <person name="Sgardioli B."/>
            <person name="Wagenaar J."/>
            <person name="Strong T."/>
        </authorList>
    </citation>
    <scope>NUCLEOTIDE SEQUENCE [LARGE SCALE GENOMIC DNA]</scope>
    <source>
        <strain evidence="2 3">665A</strain>
    </source>
</reference>
<organism evidence="2 3">
    <name type="scientific">Candidatus Enterococcus ferrettii</name>
    <dbReference type="NCBI Taxonomy" id="2815324"/>
    <lineage>
        <taxon>Bacteria</taxon>
        <taxon>Bacillati</taxon>
        <taxon>Bacillota</taxon>
        <taxon>Bacilli</taxon>
        <taxon>Lactobacillales</taxon>
        <taxon>Enterococcaceae</taxon>
        <taxon>Enterococcus</taxon>
    </lineage>
</organism>
<proteinExistence type="predicted"/>
<feature type="transmembrane region" description="Helical" evidence="1">
    <location>
        <begin position="21"/>
        <end position="41"/>
    </location>
</feature>
<feature type="transmembrane region" description="Helical" evidence="1">
    <location>
        <begin position="216"/>
        <end position="236"/>
    </location>
</feature>
<evidence type="ECO:0000313" key="2">
    <source>
        <dbReference type="EMBL" id="MEO1770240.1"/>
    </source>
</evidence>
<dbReference type="InterPro" id="IPR010380">
    <property type="entry name" value="DUF975"/>
</dbReference>
<sequence length="261" mass="29239">MEKLKISDYRKIAKERLKGQWGMNAGFIFLSTLLGMAIGQVTGVVNNGSVQSVMSFLISTFVLFAFSYAIYYVGLFVVRGGRADIGQIFVVFQGKYYLPILIINVIYLIVQYVLGFIIFIPLILQGGLAFYFSLVIGAGSVDYFSLGQLASAGFVLLFLVTLFLFFFVTGIIGGMFRFAAYLRFDYPELSATDCIKKAWDLIKDRWGQYILLELSFIGWYALGALLFVIPLFWAVAYSNAATAAFYDQALKEKLDTKETMA</sequence>
<protein>
    <recommendedName>
        <fullName evidence="4">Integral membrane protein</fullName>
    </recommendedName>
</protein>
<evidence type="ECO:0000313" key="3">
    <source>
        <dbReference type="Proteomes" id="UP000664357"/>
    </source>
</evidence>
<feature type="transmembrane region" description="Helical" evidence="1">
    <location>
        <begin position="153"/>
        <end position="180"/>
    </location>
</feature>
<keyword evidence="3" id="KW-1185">Reference proteome</keyword>
<dbReference type="EMBL" id="JAFREL020000001">
    <property type="protein sequence ID" value="MEO1770240.1"/>
    <property type="molecule type" value="Genomic_DNA"/>
</dbReference>
<feature type="transmembrane region" description="Helical" evidence="1">
    <location>
        <begin position="96"/>
        <end position="122"/>
    </location>
</feature>
<dbReference type="Proteomes" id="UP000664357">
    <property type="component" value="Unassembled WGS sequence"/>
</dbReference>
<feature type="transmembrane region" description="Helical" evidence="1">
    <location>
        <begin position="128"/>
        <end position="146"/>
    </location>
</feature>
<evidence type="ECO:0008006" key="4">
    <source>
        <dbReference type="Google" id="ProtNLM"/>
    </source>
</evidence>
<keyword evidence="1" id="KW-0472">Membrane</keyword>
<dbReference type="PANTHER" id="PTHR40076">
    <property type="entry name" value="MEMBRANE PROTEIN-RELATED"/>
    <property type="match status" value="1"/>
</dbReference>
<dbReference type="RefSeq" id="WP_207704253.1">
    <property type="nucleotide sequence ID" value="NZ_JAFREL020000001.1"/>
</dbReference>
<name>A0ABV0EQM1_9ENTE</name>
<dbReference type="PANTHER" id="PTHR40076:SF1">
    <property type="entry name" value="MEMBRANE PROTEIN"/>
    <property type="match status" value="1"/>
</dbReference>
<keyword evidence="1" id="KW-1133">Transmembrane helix</keyword>
<evidence type="ECO:0000256" key="1">
    <source>
        <dbReference type="SAM" id="Phobius"/>
    </source>
</evidence>
<keyword evidence="1" id="KW-0812">Transmembrane</keyword>